<gene>
    <name evidence="1" type="ORF">SAMN06265339_0262</name>
</gene>
<evidence type="ECO:0008006" key="3">
    <source>
        <dbReference type="Google" id="ProtNLM"/>
    </source>
</evidence>
<organism evidence="1 2">
    <name type="scientific">Desulfurobacterium pacificum</name>
    <dbReference type="NCBI Taxonomy" id="240166"/>
    <lineage>
        <taxon>Bacteria</taxon>
        <taxon>Pseudomonadati</taxon>
        <taxon>Aquificota</taxon>
        <taxon>Aquificia</taxon>
        <taxon>Desulfurobacteriales</taxon>
        <taxon>Desulfurobacteriaceae</taxon>
        <taxon>Desulfurobacterium</taxon>
    </lineage>
</organism>
<comment type="caution">
    <text evidence="1">The sequence shown here is derived from an EMBL/GenBank/DDBJ whole genome shotgun (WGS) entry which is preliminary data.</text>
</comment>
<dbReference type="PANTHER" id="PTHR37804:SF1">
    <property type="entry name" value="CDAA REGULATORY PROTEIN CDAR"/>
    <property type="match status" value="1"/>
</dbReference>
<dbReference type="Proteomes" id="UP001157911">
    <property type="component" value="Unassembled WGS sequence"/>
</dbReference>
<protein>
    <recommendedName>
        <fullName evidence="3">YbbR-like domain-containing protein</fullName>
    </recommendedName>
</protein>
<proteinExistence type="predicted"/>
<sequence>MKKLLDVFIYNWHYKLLALLFAVLLWFIAASKEVSEAEVDVKLNLVPTGNYKVEDFFPKKVKLTVEGYRKTILSLKERGYVDYKLPEYLNVENGTAVVKLKKDRFDVPSSVKVKSVFPDTVRVKVERLVEKAVPVHLNVYGLPKGAKVRVVPNYVVVLVPEKEKNRLKWVETERVDLSGVKGTAEIYLKLLCRYKVEPDTVKLIIFTKNR</sequence>
<dbReference type="EMBL" id="FXUB01000001">
    <property type="protein sequence ID" value="SMP04913.1"/>
    <property type="molecule type" value="Genomic_DNA"/>
</dbReference>
<keyword evidence="2" id="KW-1185">Reference proteome</keyword>
<evidence type="ECO:0000313" key="2">
    <source>
        <dbReference type="Proteomes" id="UP001157911"/>
    </source>
</evidence>
<dbReference type="Gene3D" id="2.170.120.30">
    <property type="match status" value="1"/>
</dbReference>
<name>A0ABY1NAM5_9BACT</name>
<dbReference type="PANTHER" id="PTHR37804">
    <property type="entry name" value="CDAA REGULATORY PROTEIN CDAR"/>
    <property type="match status" value="1"/>
</dbReference>
<dbReference type="RefSeq" id="WP_283399770.1">
    <property type="nucleotide sequence ID" value="NZ_FXUB01000001.1"/>
</dbReference>
<accession>A0ABY1NAM5</accession>
<dbReference type="InterPro" id="IPR053154">
    <property type="entry name" value="c-di-AMP_regulator"/>
</dbReference>
<reference evidence="1 2" key="1">
    <citation type="submission" date="2017-05" db="EMBL/GenBank/DDBJ databases">
        <authorList>
            <person name="Varghese N."/>
            <person name="Submissions S."/>
        </authorList>
    </citation>
    <scope>NUCLEOTIDE SEQUENCE [LARGE SCALE GENOMIC DNA]</scope>
    <source>
        <strain evidence="1 2">DSM 15522</strain>
    </source>
</reference>
<evidence type="ECO:0000313" key="1">
    <source>
        <dbReference type="EMBL" id="SMP04913.1"/>
    </source>
</evidence>